<reference evidence="2" key="1">
    <citation type="submission" date="2024-06" db="EMBL/GenBank/DDBJ databases">
        <title>Micromonospora sp. strain HUAS YX12 genome sequences.</title>
        <authorList>
            <person name="Mo P."/>
        </authorList>
    </citation>
    <scope>NUCLEOTIDE SEQUENCE</scope>
    <source>
        <strain evidence="2">HUAS YX12</strain>
    </source>
</reference>
<dbReference type="RefSeq" id="WP_349877124.1">
    <property type="nucleotide sequence ID" value="NZ_CP157974.1"/>
</dbReference>
<name>A0AAU7QXP8_9ACTN</name>
<organism evidence="2">
    <name type="scientific">Micromonospora sp. HUAS YX12</name>
    <dbReference type="NCBI Taxonomy" id="3156396"/>
    <lineage>
        <taxon>Bacteria</taxon>
        <taxon>Bacillati</taxon>
        <taxon>Actinomycetota</taxon>
        <taxon>Actinomycetes</taxon>
        <taxon>Micromonosporales</taxon>
        <taxon>Micromonosporaceae</taxon>
        <taxon>Micromonospora</taxon>
    </lineage>
</organism>
<dbReference type="EMBL" id="CP157974">
    <property type="protein sequence ID" value="XBT80672.1"/>
    <property type="molecule type" value="Genomic_DNA"/>
</dbReference>
<keyword evidence="1" id="KW-0812">Transmembrane</keyword>
<accession>A0AAU7QXP8</accession>
<proteinExistence type="predicted"/>
<keyword evidence="1" id="KW-1133">Transmembrane helix</keyword>
<sequence>MNSRGRWGVALVGVAMLIAVLSIDRVGRDQVAMLLSLELAVLGAAFVASSRQ</sequence>
<evidence type="ECO:0000256" key="1">
    <source>
        <dbReference type="SAM" id="Phobius"/>
    </source>
</evidence>
<keyword evidence="1" id="KW-0472">Membrane</keyword>
<protein>
    <submittedName>
        <fullName evidence="2">Uncharacterized protein</fullName>
    </submittedName>
</protein>
<feature type="transmembrane region" description="Helical" evidence="1">
    <location>
        <begin position="32"/>
        <end position="49"/>
    </location>
</feature>
<evidence type="ECO:0000313" key="2">
    <source>
        <dbReference type="EMBL" id="XBT80672.1"/>
    </source>
</evidence>
<dbReference type="AlphaFoldDB" id="A0AAU7QXP8"/>
<gene>
    <name evidence="2" type="ORF">ABIH81_23910</name>
</gene>